<dbReference type="AlphaFoldDB" id="A0A1Q5UI68"/>
<evidence type="ECO:0000313" key="3">
    <source>
        <dbReference type="Proteomes" id="UP000186955"/>
    </source>
</evidence>
<dbReference type="EMBL" id="MNBE01000245">
    <property type="protein sequence ID" value="OKP12188.1"/>
    <property type="molecule type" value="Genomic_DNA"/>
</dbReference>
<evidence type="ECO:0000256" key="1">
    <source>
        <dbReference type="SAM" id="MobiDB-lite"/>
    </source>
</evidence>
<accession>A0A1Q5UI68</accession>
<proteinExistence type="predicted"/>
<evidence type="ECO:0000313" key="2">
    <source>
        <dbReference type="EMBL" id="OKP12188.1"/>
    </source>
</evidence>
<feature type="non-terminal residue" evidence="2">
    <location>
        <position position="1"/>
    </location>
</feature>
<reference evidence="2 3" key="1">
    <citation type="submission" date="2016-10" db="EMBL/GenBank/DDBJ databases">
        <title>Genome sequence of the ascomycete fungus Penicillium subrubescens.</title>
        <authorList>
            <person name="De Vries R.P."/>
            <person name="Peng M."/>
            <person name="Dilokpimol A."/>
            <person name="Hilden K."/>
            <person name="Makela M.R."/>
            <person name="Grigoriev I."/>
            <person name="Riley R."/>
            <person name="Granchi Z."/>
        </authorList>
    </citation>
    <scope>NUCLEOTIDE SEQUENCE [LARGE SCALE GENOMIC DNA]</scope>
    <source>
        <strain evidence="2 3">CBS 132785</strain>
    </source>
</reference>
<comment type="caution">
    <text evidence="2">The sequence shown here is derived from an EMBL/GenBank/DDBJ whole genome shotgun (WGS) entry which is preliminary data.</text>
</comment>
<dbReference type="Proteomes" id="UP000186955">
    <property type="component" value="Unassembled WGS sequence"/>
</dbReference>
<name>A0A1Q5UI68_9EURO</name>
<feature type="compositionally biased region" description="Polar residues" evidence="1">
    <location>
        <begin position="1"/>
        <end position="13"/>
    </location>
</feature>
<sequence length="91" mass="10125">STSSRSQQPNPLQASPDIPELDDSRQPRYLTLTPQTTFLHKGVTSIGSLTNIPYVNCIISLIGIATNTHRSTPDAGIFQRFFPSRNEIVLW</sequence>
<feature type="region of interest" description="Disordered" evidence="1">
    <location>
        <begin position="1"/>
        <end position="25"/>
    </location>
</feature>
<gene>
    <name evidence="2" type="ORF">PENSUB_2348</name>
</gene>
<keyword evidence="3" id="KW-1185">Reference proteome</keyword>
<organism evidence="2 3">
    <name type="scientific">Penicillium subrubescens</name>
    <dbReference type="NCBI Taxonomy" id="1316194"/>
    <lineage>
        <taxon>Eukaryota</taxon>
        <taxon>Fungi</taxon>
        <taxon>Dikarya</taxon>
        <taxon>Ascomycota</taxon>
        <taxon>Pezizomycotina</taxon>
        <taxon>Eurotiomycetes</taxon>
        <taxon>Eurotiomycetidae</taxon>
        <taxon>Eurotiales</taxon>
        <taxon>Aspergillaceae</taxon>
        <taxon>Penicillium</taxon>
    </lineage>
</organism>
<protein>
    <submittedName>
        <fullName evidence="2">Uncharacterized protein</fullName>
    </submittedName>
</protein>